<evidence type="ECO:0000313" key="1">
    <source>
        <dbReference type="EMBL" id="MFM9653211.1"/>
    </source>
</evidence>
<dbReference type="RefSeq" id="WP_150473796.1">
    <property type="nucleotide sequence ID" value="NZ_BMVS01000045.1"/>
</dbReference>
<dbReference type="GeneID" id="93760753"/>
<protein>
    <submittedName>
        <fullName evidence="1">DUF6182 family protein</fullName>
    </submittedName>
</protein>
<sequence length="233" mass="23984">MSAPCGTAILTAAAQARVAAVRALPAAPGLDVAVVVAHLDAAAFIRGAAGFALAVPEGLRDGWYRTFTRTVFLAGQPAALAGRHPYQHVTPDGQLAWYGPAPRRALTSLSRLLRAFSGPAPMEAPAGVLAVTAPGPPTGHHVEVALAVGGVSTGAYLVHVHHLVAEASLRGLIRPGDTLLVEHRPALATADFRDALDPTRAASAQTRIAPARTGATDLRLFGVLTSNRHGGDH</sequence>
<dbReference type="Proteomes" id="UP001631993">
    <property type="component" value="Unassembled WGS sequence"/>
</dbReference>
<proteinExistence type="predicted"/>
<dbReference type="InterPro" id="IPR045754">
    <property type="entry name" value="DUF6182"/>
</dbReference>
<dbReference type="EMBL" id="JBJVNE010000042">
    <property type="protein sequence ID" value="MFM9653211.1"/>
    <property type="molecule type" value="Genomic_DNA"/>
</dbReference>
<evidence type="ECO:0000313" key="2">
    <source>
        <dbReference type="Proteomes" id="UP001631993"/>
    </source>
</evidence>
<comment type="caution">
    <text evidence="1">The sequence shown here is derived from an EMBL/GenBank/DDBJ whole genome shotgun (WGS) entry which is preliminary data.</text>
</comment>
<dbReference type="Pfam" id="PF19680">
    <property type="entry name" value="DUF6182"/>
    <property type="match status" value="1"/>
</dbReference>
<keyword evidence="2" id="KW-1185">Reference proteome</keyword>
<reference evidence="1 2" key="1">
    <citation type="submission" date="2024-12" db="EMBL/GenBank/DDBJ databases">
        <title>Forecasting of Potato common scab and diversities of Pathogenic streptomyces spp. in china.</title>
        <authorList>
            <person name="Handique U."/>
            <person name="Wu J."/>
        </authorList>
    </citation>
    <scope>NUCLEOTIDE SEQUENCE [LARGE SCALE GENOMIC DNA]</scope>
    <source>
        <strain evidence="1 2">ZRIMU1585</strain>
    </source>
</reference>
<accession>A0ABW9IXP5</accession>
<gene>
    <name evidence="1" type="ORF">ACKI1S_44865</name>
</gene>
<name>A0ABW9IXP5_STRGJ</name>
<organism evidence="1 2">
    <name type="scientific">Streptomyces galilaeus</name>
    <dbReference type="NCBI Taxonomy" id="33899"/>
    <lineage>
        <taxon>Bacteria</taxon>
        <taxon>Bacillati</taxon>
        <taxon>Actinomycetota</taxon>
        <taxon>Actinomycetes</taxon>
        <taxon>Kitasatosporales</taxon>
        <taxon>Streptomycetaceae</taxon>
        <taxon>Streptomyces</taxon>
    </lineage>
</organism>